<dbReference type="PROSITE" id="PS50173">
    <property type="entry name" value="UMUC"/>
    <property type="match status" value="1"/>
</dbReference>
<comment type="caution">
    <text evidence="7">The sequence shown here is derived from an EMBL/GenBank/DDBJ whole genome shotgun (WGS) entry which is preliminary data.</text>
</comment>
<dbReference type="AlphaFoldDB" id="A0A6L7A6Y5"/>
<dbReference type="InterPro" id="IPR043502">
    <property type="entry name" value="DNA/RNA_pol_sf"/>
</dbReference>
<name>A0A6L7A6Y5_LEULA</name>
<dbReference type="CDD" id="cd01700">
    <property type="entry name" value="PolY_Pol_V_umuC"/>
    <property type="match status" value="1"/>
</dbReference>
<dbReference type="SUPFAM" id="SSF100879">
    <property type="entry name" value="Lesion bypass DNA polymerase (Y-family), little finger domain"/>
    <property type="match status" value="1"/>
</dbReference>
<dbReference type="InterPro" id="IPR050116">
    <property type="entry name" value="DNA_polymerase-Y"/>
</dbReference>
<dbReference type="Pfam" id="PF11799">
    <property type="entry name" value="IMS_C"/>
    <property type="match status" value="1"/>
</dbReference>
<dbReference type="GO" id="GO:0003684">
    <property type="term" value="F:damaged DNA binding"/>
    <property type="evidence" value="ECO:0007669"/>
    <property type="project" value="InterPro"/>
</dbReference>
<dbReference type="SUPFAM" id="SSF56672">
    <property type="entry name" value="DNA/RNA polymerases"/>
    <property type="match status" value="1"/>
</dbReference>
<dbReference type="Gene3D" id="3.30.1490.100">
    <property type="entry name" value="DNA polymerase, Y-family, little finger domain"/>
    <property type="match status" value="1"/>
</dbReference>
<dbReference type="PANTHER" id="PTHR11076">
    <property type="entry name" value="DNA REPAIR POLYMERASE UMUC / TRANSFERASE FAMILY MEMBER"/>
    <property type="match status" value="1"/>
</dbReference>
<evidence type="ECO:0000256" key="5">
    <source>
        <dbReference type="ARBA" id="ARBA00022932"/>
    </source>
</evidence>
<evidence type="ECO:0000313" key="7">
    <source>
        <dbReference type="EMBL" id="MWN21085.1"/>
    </source>
</evidence>
<accession>A0A6L7A6Y5</accession>
<evidence type="ECO:0000313" key="8">
    <source>
        <dbReference type="Proteomes" id="UP000478636"/>
    </source>
</evidence>
<keyword evidence="4" id="KW-0235">DNA replication</keyword>
<dbReference type="GO" id="GO:0006281">
    <property type="term" value="P:DNA repair"/>
    <property type="evidence" value="ECO:0007669"/>
    <property type="project" value="InterPro"/>
</dbReference>
<dbReference type="GO" id="GO:0009432">
    <property type="term" value="P:SOS response"/>
    <property type="evidence" value="ECO:0007669"/>
    <property type="project" value="TreeGrafter"/>
</dbReference>
<dbReference type="Gene3D" id="3.40.1170.60">
    <property type="match status" value="1"/>
</dbReference>
<protein>
    <submittedName>
        <fullName evidence="7">Excinuclease ABC subunit A</fullName>
    </submittedName>
</protein>
<dbReference type="PANTHER" id="PTHR11076:SF35">
    <property type="entry name" value="DNA REPAIR PROTEIN HOMOLOG YOBH"/>
    <property type="match status" value="1"/>
</dbReference>
<dbReference type="InterPro" id="IPR043128">
    <property type="entry name" value="Rev_trsase/Diguanyl_cyclase"/>
</dbReference>
<dbReference type="Gene3D" id="1.10.150.20">
    <property type="entry name" value="5' to 3' exonuclease, C-terminal subdomain"/>
    <property type="match status" value="1"/>
</dbReference>
<proteinExistence type="inferred from homology"/>
<dbReference type="InterPro" id="IPR036775">
    <property type="entry name" value="DNA_pol_Y-fam_lit_finger_sf"/>
</dbReference>
<dbReference type="RefSeq" id="WP_029509386.1">
    <property type="nucleotide sequence ID" value="NZ_DAITWI010000001.1"/>
</dbReference>
<dbReference type="Pfam" id="PF00817">
    <property type="entry name" value="IMS"/>
    <property type="match status" value="1"/>
</dbReference>
<dbReference type="Proteomes" id="UP000478636">
    <property type="component" value="Unassembled WGS sequence"/>
</dbReference>
<organism evidence="7 8">
    <name type="scientific">Leuconostoc lactis</name>
    <dbReference type="NCBI Taxonomy" id="1246"/>
    <lineage>
        <taxon>Bacteria</taxon>
        <taxon>Bacillati</taxon>
        <taxon>Bacillota</taxon>
        <taxon>Bacilli</taxon>
        <taxon>Lactobacillales</taxon>
        <taxon>Lactobacillaceae</taxon>
        <taxon>Leuconostoc</taxon>
    </lineage>
</organism>
<dbReference type="Pfam" id="PF21999">
    <property type="entry name" value="IMS_HHH_1"/>
    <property type="match status" value="1"/>
</dbReference>
<keyword evidence="5" id="KW-0808">Transferase</keyword>
<dbReference type="InterPro" id="IPR017961">
    <property type="entry name" value="DNA_pol_Y-fam_little_finger"/>
</dbReference>
<reference evidence="7 8" key="1">
    <citation type="submission" date="2019-12" db="EMBL/GenBank/DDBJ databases">
        <title>Complete genome sequence of Leuconostoc lactis strain AVN1 provides insights into metabolic potential.</title>
        <authorList>
            <person name="Besrour N."/>
            <person name="Najjari A."/>
            <person name="Fhoula I."/>
            <person name="Jaballah S."/>
            <person name="Klibi N."/>
            <person name="Ouzari H.I."/>
        </authorList>
    </citation>
    <scope>NUCLEOTIDE SEQUENCE [LARGE SCALE GENOMIC DNA]</scope>
    <source>
        <strain evidence="7 8">AVN1</strain>
    </source>
</reference>
<evidence type="ECO:0000259" key="6">
    <source>
        <dbReference type="PROSITE" id="PS50173"/>
    </source>
</evidence>
<feature type="domain" description="UmuC" evidence="6">
    <location>
        <begin position="14"/>
        <end position="207"/>
    </location>
</feature>
<dbReference type="GO" id="GO:0005829">
    <property type="term" value="C:cytosol"/>
    <property type="evidence" value="ECO:0007669"/>
    <property type="project" value="TreeGrafter"/>
</dbReference>
<evidence type="ECO:0000256" key="4">
    <source>
        <dbReference type="ARBA" id="ARBA00022705"/>
    </source>
</evidence>
<keyword evidence="3" id="KW-0548">Nucleotidyltransferase</keyword>
<dbReference type="GO" id="GO:0006260">
    <property type="term" value="P:DNA replication"/>
    <property type="evidence" value="ECO:0007669"/>
    <property type="project" value="UniProtKB-KW"/>
</dbReference>
<evidence type="ECO:0000256" key="2">
    <source>
        <dbReference type="ARBA" id="ARBA00022457"/>
    </source>
</evidence>
<evidence type="ECO:0000256" key="1">
    <source>
        <dbReference type="ARBA" id="ARBA00010945"/>
    </source>
</evidence>
<dbReference type="InterPro" id="IPR053848">
    <property type="entry name" value="IMS_HHH_1"/>
</dbReference>
<dbReference type="GO" id="GO:0042276">
    <property type="term" value="P:error-prone translesion synthesis"/>
    <property type="evidence" value="ECO:0007669"/>
    <property type="project" value="TreeGrafter"/>
</dbReference>
<comment type="similarity">
    <text evidence="1">Belongs to the DNA polymerase type-Y family.</text>
</comment>
<dbReference type="Gene3D" id="3.30.70.270">
    <property type="match status" value="1"/>
</dbReference>
<dbReference type="GO" id="GO:0003887">
    <property type="term" value="F:DNA-directed DNA polymerase activity"/>
    <property type="evidence" value="ECO:0007669"/>
    <property type="project" value="UniProtKB-KW"/>
</dbReference>
<dbReference type="EMBL" id="WSZI01000013">
    <property type="protein sequence ID" value="MWN21085.1"/>
    <property type="molecule type" value="Genomic_DNA"/>
</dbReference>
<dbReference type="InterPro" id="IPR001126">
    <property type="entry name" value="UmuC"/>
</dbReference>
<sequence length="433" mass="48516">MNDYDYRFETKRVVFVIDTKSFYASVEAVARGLHPMKVPLVVVSKGPNVGGGGLVLATSPMAKKRYGLKHNVSRLKDLQGLPDLIQVPPRMNHYIDINLVINKIYRQYVADQDWHPYSIDESLLDMTDTWEFFGSTPQAVARKIQLDVHAQTGLYTTVGIGDNPTLAKIALDLYAKHDPSFIGDLHFETVPEKLWPINQLDRIWSIGHRTAHKLNQMGIYSMGDLAHANPFRLRKVFGPQNGLRLYALAWGVDRTLIREKVIPASQSLGNSQILPRPYTDINDIRIVLQEIVAQVATRLRQQHLLAGTISIQINSFTTRQQWQQTQRLATPTNVTQILQRHAAALLTQHWQSGVAQQLAVYFGELSSDTVMQLDLFNTPATLAKQQQLDQAIDQIRQRFGLTKLVYGASLDAAATAISRANLVGGHQGGQVND</sequence>
<keyword evidence="2" id="KW-0515">Mutator protein</keyword>
<gene>
    <name evidence="7" type="ORF">GQS40_05260</name>
</gene>
<evidence type="ECO:0000256" key="3">
    <source>
        <dbReference type="ARBA" id="ARBA00022695"/>
    </source>
</evidence>
<keyword evidence="5" id="KW-0239">DNA-directed DNA polymerase</keyword>